<dbReference type="FunFam" id="2.60.120.330:FF:000018">
    <property type="entry name" value="2-oxoglutarate (2OG) and Fe(II)-dependent oxygenase superfamily protein"/>
    <property type="match status" value="1"/>
</dbReference>
<dbReference type="GO" id="GO:0046872">
    <property type="term" value="F:metal ion binding"/>
    <property type="evidence" value="ECO:0007669"/>
    <property type="project" value="UniProtKB-KW"/>
</dbReference>
<dbReference type="PROSITE" id="PS51471">
    <property type="entry name" value="FE2OG_OXY"/>
    <property type="match status" value="1"/>
</dbReference>
<evidence type="ECO:0000256" key="3">
    <source>
        <dbReference type="ARBA" id="ARBA00023004"/>
    </source>
</evidence>
<organism evidence="7 8">
    <name type="scientific">Nepenthes gracilis</name>
    <name type="common">Slender pitcher plant</name>
    <dbReference type="NCBI Taxonomy" id="150966"/>
    <lineage>
        <taxon>Eukaryota</taxon>
        <taxon>Viridiplantae</taxon>
        <taxon>Streptophyta</taxon>
        <taxon>Embryophyta</taxon>
        <taxon>Tracheophyta</taxon>
        <taxon>Spermatophyta</taxon>
        <taxon>Magnoliopsida</taxon>
        <taxon>eudicotyledons</taxon>
        <taxon>Gunneridae</taxon>
        <taxon>Pentapetalae</taxon>
        <taxon>Caryophyllales</taxon>
        <taxon>Nepenthaceae</taxon>
        <taxon>Nepenthes</taxon>
    </lineage>
</organism>
<dbReference type="Pfam" id="PF14226">
    <property type="entry name" value="DIOX_N"/>
    <property type="match status" value="1"/>
</dbReference>
<dbReference type="SUPFAM" id="SSF51197">
    <property type="entry name" value="Clavaminate synthase-like"/>
    <property type="match status" value="1"/>
</dbReference>
<dbReference type="InterPro" id="IPR026992">
    <property type="entry name" value="DIOX_N"/>
</dbReference>
<evidence type="ECO:0000256" key="1">
    <source>
        <dbReference type="ARBA" id="ARBA00008056"/>
    </source>
</evidence>
<keyword evidence="2 4" id="KW-0479">Metal-binding</keyword>
<dbReference type="PANTHER" id="PTHR47991">
    <property type="entry name" value="OXOGLUTARATE/IRON-DEPENDENT DIOXYGENASE"/>
    <property type="match status" value="1"/>
</dbReference>
<evidence type="ECO:0000259" key="6">
    <source>
        <dbReference type="PROSITE" id="PS51471"/>
    </source>
</evidence>
<accession>A0AAD3SP83</accession>
<feature type="region of interest" description="Disordered" evidence="5">
    <location>
        <begin position="47"/>
        <end position="68"/>
    </location>
</feature>
<dbReference type="Proteomes" id="UP001279734">
    <property type="component" value="Unassembled WGS sequence"/>
</dbReference>
<evidence type="ECO:0000256" key="4">
    <source>
        <dbReference type="RuleBase" id="RU003682"/>
    </source>
</evidence>
<dbReference type="GO" id="GO:0016491">
    <property type="term" value="F:oxidoreductase activity"/>
    <property type="evidence" value="ECO:0007669"/>
    <property type="project" value="UniProtKB-KW"/>
</dbReference>
<name>A0AAD3SP83_NEPGR</name>
<dbReference type="EMBL" id="BSYO01000013">
    <property type="protein sequence ID" value="GMH14299.1"/>
    <property type="molecule type" value="Genomic_DNA"/>
</dbReference>
<dbReference type="InterPro" id="IPR027443">
    <property type="entry name" value="IPNS-like_sf"/>
</dbReference>
<dbReference type="AlphaFoldDB" id="A0AAD3SP83"/>
<dbReference type="Gene3D" id="2.60.120.330">
    <property type="entry name" value="B-lactam Antibiotic, Isopenicillin N Synthase, Chain"/>
    <property type="match status" value="1"/>
</dbReference>
<gene>
    <name evidence="7" type="ORF">Nepgr_016140</name>
</gene>
<protein>
    <recommendedName>
        <fullName evidence="6">Fe2OG dioxygenase domain-containing protein</fullName>
    </recommendedName>
</protein>
<dbReference type="InterPro" id="IPR050295">
    <property type="entry name" value="Plant_2OG-oxidoreductases"/>
</dbReference>
<feature type="domain" description="Fe2OG dioxygenase" evidence="6">
    <location>
        <begin position="228"/>
        <end position="327"/>
    </location>
</feature>
<feature type="compositionally biased region" description="Basic and acidic residues" evidence="5">
    <location>
        <begin position="47"/>
        <end position="63"/>
    </location>
</feature>
<evidence type="ECO:0000256" key="2">
    <source>
        <dbReference type="ARBA" id="ARBA00022723"/>
    </source>
</evidence>
<reference evidence="7" key="1">
    <citation type="submission" date="2023-05" db="EMBL/GenBank/DDBJ databases">
        <title>Nepenthes gracilis genome sequencing.</title>
        <authorList>
            <person name="Fukushima K."/>
        </authorList>
    </citation>
    <scope>NUCLEOTIDE SEQUENCE</scope>
    <source>
        <strain evidence="7">SING2019-196</strain>
    </source>
</reference>
<proteinExistence type="inferred from homology"/>
<evidence type="ECO:0000313" key="8">
    <source>
        <dbReference type="Proteomes" id="UP001279734"/>
    </source>
</evidence>
<evidence type="ECO:0000256" key="5">
    <source>
        <dbReference type="SAM" id="MobiDB-lite"/>
    </source>
</evidence>
<keyword evidence="3 4" id="KW-0408">Iron</keyword>
<comment type="similarity">
    <text evidence="1 4">Belongs to the iron/ascorbate-dependent oxidoreductase family.</text>
</comment>
<dbReference type="InterPro" id="IPR044861">
    <property type="entry name" value="IPNS-like_FE2OG_OXY"/>
</dbReference>
<dbReference type="InterPro" id="IPR005123">
    <property type="entry name" value="Oxoglu/Fe-dep_dioxygenase_dom"/>
</dbReference>
<dbReference type="Pfam" id="PF03171">
    <property type="entry name" value="2OG-FeII_Oxy"/>
    <property type="match status" value="1"/>
</dbReference>
<evidence type="ECO:0000313" key="7">
    <source>
        <dbReference type="EMBL" id="GMH14299.1"/>
    </source>
</evidence>
<sequence>MCKLKNTAALSPKILIDSIENQKMAQVTPLKAEILLATRVQEMVLHGKDPPQPYKCREAESTKTDSPPLAEIPTIDLSQISSPHSHAQAELGRLKSALCSWGSFQAVGHGISSSFLNEMRQVAREFFEQPMEEKARYAKGVTEMEGYGADPVPEEGQPLDWQDRLFLDVYPHDKRNPKFWPEKPASFRRLLEECTEKMRVVIEVVSKAMANSLNIEENCFLNAFGERATLQARFNYYSRSQFPDLVLGIKSHADGSGYTFILQDDVEGLQVLKNDCWYTVPVNPQAILVLMGDQMEIMTNGIFKSPVHRVLTNSERERISIAVFYTPEPGKEIGPVDGLVDEDGNVLYKKMKDYGTIHWDYYQKGLRAIHLAQI</sequence>
<comment type="caution">
    <text evidence="7">The sequence shown here is derived from an EMBL/GenBank/DDBJ whole genome shotgun (WGS) entry which is preliminary data.</text>
</comment>
<keyword evidence="8" id="KW-1185">Reference proteome</keyword>
<keyword evidence="4" id="KW-0560">Oxidoreductase</keyword>